<dbReference type="PANTHER" id="PTHR47706">
    <property type="entry name" value="NMRA-LIKE FAMILY PROTEIN"/>
    <property type="match status" value="1"/>
</dbReference>
<keyword evidence="2" id="KW-0560">Oxidoreductase</keyword>
<feature type="domain" description="NmrA-like" evidence="3">
    <location>
        <begin position="45"/>
        <end position="343"/>
    </location>
</feature>
<reference evidence="4" key="1">
    <citation type="journal article" date="2021" name="Nat. Commun.">
        <title>Genetic determinants of endophytism in the Arabidopsis root mycobiome.</title>
        <authorList>
            <person name="Mesny F."/>
            <person name="Miyauchi S."/>
            <person name="Thiergart T."/>
            <person name="Pickel B."/>
            <person name="Atanasova L."/>
            <person name="Karlsson M."/>
            <person name="Huettel B."/>
            <person name="Barry K.W."/>
            <person name="Haridas S."/>
            <person name="Chen C."/>
            <person name="Bauer D."/>
            <person name="Andreopoulos W."/>
            <person name="Pangilinan J."/>
            <person name="LaButti K."/>
            <person name="Riley R."/>
            <person name="Lipzen A."/>
            <person name="Clum A."/>
            <person name="Drula E."/>
            <person name="Henrissat B."/>
            <person name="Kohler A."/>
            <person name="Grigoriev I.V."/>
            <person name="Martin F.M."/>
            <person name="Hacquard S."/>
        </authorList>
    </citation>
    <scope>NUCLEOTIDE SEQUENCE</scope>
    <source>
        <strain evidence="4">MPI-CAGE-AT-0016</strain>
    </source>
</reference>
<dbReference type="Gene3D" id="3.40.50.720">
    <property type="entry name" value="NAD(P)-binding Rossmann-like Domain"/>
    <property type="match status" value="1"/>
</dbReference>
<name>A0A8K0X415_9PEZI</name>
<comment type="caution">
    <text evidence="4">The sequence shown here is derived from an EMBL/GenBank/DDBJ whole genome shotgun (WGS) entry which is preliminary data.</text>
</comment>
<dbReference type="PANTHER" id="PTHR47706:SF9">
    <property type="entry name" value="NMRA-LIKE DOMAIN-CONTAINING PROTEIN-RELATED"/>
    <property type="match status" value="1"/>
</dbReference>
<dbReference type="OrthoDB" id="419598at2759"/>
<evidence type="ECO:0000259" key="3">
    <source>
        <dbReference type="Pfam" id="PF05368"/>
    </source>
</evidence>
<evidence type="ECO:0000313" key="5">
    <source>
        <dbReference type="Proteomes" id="UP000813385"/>
    </source>
</evidence>
<evidence type="ECO:0000256" key="1">
    <source>
        <dbReference type="ARBA" id="ARBA00022857"/>
    </source>
</evidence>
<proteinExistence type="predicted"/>
<keyword evidence="5" id="KW-1185">Reference proteome</keyword>
<keyword evidence="1" id="KW-0521">NADP</keyword>
<organism evidence="4 5">
    <name type="scientific">Plectosphaerella cucumerina</name>
    <dbReference type="NCBI Taxonomy" id="40658"/>
    <lineage>
        <taxon>Eukaryota</taxon>
        <taxon>Fungi</taxon>
        <taxon>Dikarya</taxon>
        <taxon>Ascomycota</taxon>
        <taxon>Pezizomycotina</taxon>
        <taxon>Sordariomycetes</taxon>
        <taxon>Hypocreomycetidae</taxon>
        <taxon>Glomerellales</taxon>
        <taxon>Plectosphaerellaceae</taxon>
        <taxon>Plectosphaerella</taxon>
    </lineage>
</organism>
<gene>
    <name evidence="4" type="ORF">B0T11DRAFT_286234</name>
</gene>
<dbReference type="InterPro" id="IPR051609">
    <property type="entry name" value="NmrA/Isoflavone_reductase-like"/>
</dbReference>
<dbReference type="InterPro" id="IPR008030">
    <property type="entry name" value="NmrA-like"/>
</dbReference>
<dbReference type="GO" id="GO:0016491">
    <property type="term" value="F:oxidoreductase activity"/>
    <property type="evidence" value="ECO:0007669"/>
    <property type="project" value="UniProtKB-KW"/>
</dbReference>
<dbReference type="Pfam" id="PF05368">
    <property type="entry name" value="NmrA"/>
    <property type="match status" value="1"/>
</dbReference>
<evidence type="ECO:0000313" key="4">
    <source>
        <dbReference type="EMBL" id="KAH7359377.1"/>
    </source>
</evidence>
<dbReference type="SUPFAM" id="SSF51735">
    <property type="entry name" value="NAD(P)-binding Rossmann-fold domains"/>
    <property type="match status" value="1"/>
</dbReference>
<dbReference type="AlphaFoldDB" id="A0A8K0X415"/>
<accession>A0A8K0X415</accession>
<protein>
    <recommendedName>
        <fullName evidence="3">NmrA-like domain-containing protein</fullName>
    </recommendedName>
</protein>
<dbReference type="EMBL" id="JAGPXD010000004">
    <property type="protein sequence ID" value="KAH7359377.1"/>
    <property type="molecule type" value="Genomic_DNA"/>
</dbReference>
<sequence length="349" mass="38932">MARLPQPSRQPDYKAIFNVRSEDLFQSEYLINLLPVSHFYALTMLVLVAGASGHIGQHLIDALHSRGHQVRALARNLASISPARQAKLHSSVQSSSYYDVPALDEACKGADAIIVAYSGTPELALEGHMLLIRAAERAGIKRFIASTWCYDFRGLALGQHDSYDTYILLKRHLEMSSSIKPTFILSGVLAEVFFSVPGRVSFSPQVHGVWDPQAKAMEIWGTGDEVWHWTTERDAAQFAADIIGREDAEKGGFWEVCSGASTSWELAAEYERVRGRKVDVQVKGTIEELRANAVEARRQGSAQNMWGYIGWYYNLHTVDGTWTLKNLDNDKLGTKTTSLEEFLVENPEV</sequence>
<dbReference type="Proteomes" id="UP000813385">
    <property type="component" value="Unassembled WGS sequence"/>
</dbReference>
<dbReference type="InterPro" id="IPR036291">
    <property type="entry name" value="NAD(P)-bd_dom_sf"/>
</dbReference>
<evidence type="ECO:0000256" key="2">
    <source>
        <dbReference type="ARBA" id="ARBA00023002"/>
    </source>
</evidence>